<feature type="domain" description="DNA methylase adenine-specific" evidence="9">
    <location>
        <begin position="191"/>
        <end position="508"/>
    </location>
</feature>
<dbReference type="SUPFAM" id="SSF53335">
    <property type="entry name" value="S-adenosyl-L-methionine-dependent methyltransferases"/>
    <property type="match status" value="1"/>
</dbReference>
<dbReference type="InterPro" id="IPR003356">
    <property type="entry name" value="DNA_methylase_A-5"/>
</dbReference>
<dbReference type="PANTHER" id="PTHR42933">
    <property type="entry name" value="SLR6095 PROTEIN"/>
    <property type="match status" value="1"/>
</dbReference>
<keyword evidence="4" id="KW-0808">Transferase</keyword>
<comment type="catalytic activity">
    <reaction evidence="7">
        <text>a 2'-deoxyadenosine in DNA + S-adenosyl-L-methionine = an N(6)-methyl-2'-deoxyadenosine in DNA + S-adenosyl-L-homocysteine + H(+)</text>
        <dbReference type="Rhea" id="RHEA:15197"/>
        <dbReference type="Rhea" id="RHEA-COMP:12418"/>
        <dbReference type="Rhea" id="RHEA-COMP:12419"/>
        <dbReference type="ChEBI" id="CHEBI:15378"/>
        <dbReference type="ChEBI" id="CHEBI:57856"/>
        <dbReference type="ChEBI" id="CHEBI:59789"/>
        <dbReference type="ChEBI" id="CHEBI:90615"/>
        <dbReference type="ChEBI" id="CHEBI:90616"/>
        <dbReference type="EC" id="2.1.1.72"/>
    </reaction>
</comment>
<dbReference type="Gene3D" id="3.40.50.150">
    <property type="entry name" value="Vaccinia Virus protein VP39"/>
    <property type="match status" value="1"/>
</dbReference>
<dbReference type="REBASE" id="56542">
    <property type="entry name" value="M.Mhy76ORF369P"/>
</dbReference>
<evidence type="ECO:0000313" key="11">
    <source>
        <dbReference type="EMBL" id="AFX74293.1"/>
    </source>
</evidence>
<dbReference type="Gene3D" id="1.20.1260.30">
    <property type="match status" value="1"/>
</dbReference>
<dbReference type="KEGG" id="mhs:MOS_369"/>
<comment type="similarity">
    <text evidence="1">Belongs to the N(4)/N(6)-methyltransferase family.</text>
</comment>
<evidence type="ECO:0000256" key="2">
    <source>
        <dbReference type="ARBA" id="ARBA00011900"/>
    </source>
</evidence>
<evidence type="ECO:0000256" key="5">
    <source>
        <dbReference type="ARBA" id="ARBA00022691"/>
    </source>
</evidence>
<dbReference type="EC" id="2.1.1.72" evidence="2"/>
<dbReference type="InterPro" id="IPR022749">
    <property type="entry name" value="D12N6_MeTrfase_N"/>
</dbReference>
<name>A0AAI8AMQ1_MESHY</name>
<dbReference type="AlphaFoldDB" id="A0AAI8AMQ1"/>
<evidence type="ECO:0000259" key="10">
    <source>
        <dbReference type="Pfam" id="PF12161"/>
    </source>
</evidence>
<evidence type="ECO:0000256" key="7">
    <source>
        <dbReference type="ARBA" id="ARBA00047942"/>
    </source>
</evidence>
<dbReference type="InterPro" id="IPR051537">
    <property type="entry name" value="DNA_Adenine_Mtase"/>
</dbReference>
<feature type="coiled-coil region" evidence="8">
    <location>
        <begin position="710"/>
        <end position="737"/>
    </location>
</feature>
<organism evidence="11 12">
    <name type="scientific">Mesomycoplasma hyorhinis SK76</name>
    <dbReference type="NCBI Taxonomy" id="1118964"/>
    <lineage>
        <taxon>Bacteria</taxon>
        <taxon>Bacillati</taxon>
        <taxon>Mycoplasmatota</taxon>
        <taxon>Mycoplasmoidales</taxon>
        <taxon>Metamycoplasmataceae</taxon>
        <taxon>Mesomycoplasma</taxon>
    </lineage>
</organism>
<evidence type="ECO:0000256" key="1">
    <source>
        <dbReference type="ARBA" id="ARBA00006594"/>
    </source>
</evidence>
<protein>
    <recommendedName>
        <fullName evidence="2">site-specific DNA-methyltransferase (adenine-specific)</fullName>
        <ecNumber evidence="2">2.1.1.72</ecNumber>
    </recommendedName>
</protein>
<reference evidence="11 12" key="1">
    <citation type="journal article" date="2013" name="Genome Announc.">
        <title>Complete Genome Sequence of Mycoplasma hyorhinis Strain SK76.</title>
        <authorList>
            <person name="Goodison S."/>
            <person name="Urquidi V."/>
            <person name="Kumar D."/>
            <person name="Reyes L."/>
            <person name="Rosser C.J."/>
        </authorList>
    </citation>
    <scope>NUCLEOTIDE SEQUENCE [LARGE SCALE GENOMIC DNA]</scope>
    <source>
        <strain evidence="11 12">SK76</strain>
    </source>
</reference>
<dbReference type="GO" id="GO:0003677">
    <property type="term" value="F:DNA binding"/>
    <property type="evidence" value="ECO:0007669"/>
    <property type="project" value="InterPro"/>
</dbReference>
<feature type="domain" description="N6 adenine-specific DNA methyltransferase N-terminal" evidence="10">
    <location>
        <begin position="20"/>
        <end position="182"/>
    </location>
</feature>
<proteinExistence type="inferred from homology"/>
<keyword evidence="6" id="KW-0680">Restriction system</keyword>
<dbReference type="GO" id="GO:0009007">
    <property type="term" value="F:site-specific DNA-methyltransferase (adenine-specific) activity"/>
    <property type="evidence" value="ECO:0007669"/>
    <property type="project" value="UniProtKB-EC"/>
</dbReference>
<dbReference type="RefSeq" id="WP_015084138.1">
    <property type="nucleotide sequence ID" value="NC_019552.1"/>
</dbReference>
<dbReference type="PANTHER" id="PTHR42933:SF1">
    <property type="entry name" value="SITE-SPECIFIC DNA-METHYLTRANSFERASE (ADENINE-SPECIFIC)"/>
    <property type="match status" value="1"/>
</dbReference>
<feature type="coiled-coil region" evidence="8">
    <location>
        <begin position="860"/>
        <end position="894"/>
    </location>
</feature>
<sequence length="906" mass="105979">MSKKKNTQIETNKTLTKQELGNKIWEAANEMRGSLEITEYKNFLLELIFYKTISQRFEEWFLKYNGNIEDIQWLNDDYYEDNSSIKSPYSKNEYEEIKESANKNLGYFIQHQYLYSSWMKDNARNFSASLLNRSINSFDSNLRGKSENLFENIFKTLSDELYKLSTNEAEQTKKLKKLIEIIKDIPVKKGQYDILGFVYEYLIGKFASSAGKKGGEFYTPHEISLLMAEIVAFHLKHKDNIKIYDPTSGSGSLLLNIGEVFQKFNKKKHSVTYYAQEINESTYKLTKMNLILHGVNVSEIHARNADTLKQDWPIDKINSTEPLRVDSVVSNPPYSLKWDTENAESDKRFRSYAVAPKAKADFAFLLHDLYHISPDGIVAIVLPHGVLFRGGNEKIIRERLIENAEIDSIIGLPSDIFYGTSISTIIVILKRKTNDEKNQILFVDASKLFVKEGKKNKLEISHIKKIADTVNNKIELKDFSRLVDVSEIRENDYNLNISRYLDNFKKEEKFDLYSTIYGNISETELDEFNEFFTKFLDIKNQLLKPTEKQGYYLFKDPENIQETIFNSSSVQSYLNSYDALGKRIYNLFKTNFSNWDALKTLNKIELEKLIINFVFNQLEEISFLDKYDIFQILMNSSLVINDYLEYFEFNKFLDKTDEEILDFIKSTAQIIEKERVISKKTKLKEAVIVKEIESWDHEIIHPDMISSVFFVDKLKQRQEYEEQVNQISEEINSIIETISDEDKTDMYFDFKEKDDVWKISTKKIKKEAKNLKTQQIEDNSLESLILQIDELENNKNNINNLIKDLNKELISQTYNTFQTLTNEEIIEILISNWTNLIINNLKSKSKKIILDFVFRFENLHKKYEDVLENINSEIKENEANLATLLSELDANESDSIAINKLIKILK</sequence>
<dbReference type="Pfam" id="PF02384">
    <property type="entry name" value="N6_Mtase"/>
    <property type="match status" value="1"/>
</dbReference>
<dbReference type="GeneID" id="93248486"/>
<dbReference type="InterPro" id="IPR002052">
    <property type="entry name" value="DNA_methylase_N6_adenine_CS"/>
</dbReference>
<evidence type="ECO:0000256" key="6">
    <source>
        <dbReference type="ARBA" id="ARBA00022747"/>
    </source>
</evidence>
<evidence type="ECO:0000256" key="8">
    <source>
        <dbReference type="SAM" id="Coils"/>
    </source>
</evidence>
<evidence type="ECO:0000256" key="4">
    <source>
        <dbReference type="ARBA" id="ARBA00022679"/>
    </source>
</evidence>
<keyword evidence="5" id="KW-0949">S-adenosyl-L-methionine</keyword>
<dbReference type="InterPro" id="IPR038333">
    <property type="entry name" value="T1MK-like_N_sf"/>
</dbReference>
<dbReference type="Pfam" id="PF12161">
    <property type="entry name" value="HsdM_N"/>
    <property type="match status" value="1"/>
</dbReference>
<dbReference type="PROSITE" id="PS00092">
    <property type="entry name" value="N6_MTASE"/>
    <property type="match status" value="1"/>
</dbReference>
<evidence type="ECO:0000313" key="12">
    <source>
        <dbReference type="Proteomes" id="UP000009399"/>
    </source>
</evidence>
<dbReference type="Proteomes" id="UP000009399">
    <property type="component" value="Chromosome"/>
</dbReference>
<evidence type="ECO:0000259" key="9">
    <source>
        <dbReference type="Pfam" id="PF02384"/>
    </source>
</evidence>
<dbReference type="EMBL" id="CP003914">
    <property type="protein sequence ID" value="AFX74293.1"/>
    <property type="molecule type" value="Genomic_DNA"/>
</dbReference>
<accession>A0AAI8AMQ1</accession>
<dbReference type="InterPro" id="IPR029063">
    <property type="entry name" value="SAM-dependent_MTases_sf"/>
</dbReference>
<evidence type="ECO:0000256" key="3">
    <source>
        <dbReference type="ARBA" id="ARBA00022603"/>
    </source>
</evidence>
<keyword evidence="8" id="KW-0175">Coiled coil</keyword>
<gene>
    <name evidence="11" type="ORF">MOS_369</name>
</gene>
<dbReference type="PRINTS" id="PR00507">
    <property type="entry name" value="N12N6MTFRASE"/>
</dbReference>
<dbReference type="InterPro" id="IPR004546">
    <property type="entry name" value="Restrct_endonuc_T1M"/>
</dbReference>
<dbReference type="GO" id="GO:0009307">
    <property type="term" value="P:DNA restriction-modification system"/>
    <property type="evidence" value="ECO:0007669"/>
    <property type="project" value="UniProtKB-KW"/>
</dbReference>
<dbReference type="GO" id="GO:0032259">
    <property type="term" value="P:methylation"/>
    <property type="evidence" value="ECO:0007669"/>
    <property type="project" value="UniProtKB-KW"/>
</dbReference>
<feature type="coiled-coil region" evidence="8">
    <location>
        <begin position="774"/>
        <end position="808"/>
    </location>
</feature>
<dbReference type="NCBIfam" id="TIGR00497">
    <property type="entry name" value="hsdM"/>
    <property type="match status" value="1"/>
</dbReference>
<dbReference type="GO" id="GO:0008170">
    <property type="term" value="F:N-methyltransferase activity"/>
    <property type="evidence" value="ECO:0007669"/>
    <property type="project" value="InterPro"/>
</dbReference>
<keyword evidence="3" id="KW-0489">Methyltransferase</keyword>